<name>A0A7J0BYC1_9ACTN</name>
<dbReference type="EMBL" id="BLWC01000001">
    <property type="protein sequence ID" value="GFM95232.1"/>
    <property type="molecule type" value="Genomic_DNA"/>
</dbReference>
<dbReference type="Proteomes" id="UP000498980">
    <property type="component" value="Unassembled WGS sequence"/>
</dbReference>
<evidence type="ECO:0000259" key="1">
    <source>
        <dbReference type="Pfam" id="PF08100"/>
    </source>
</evidence>
<proteinExistence type="predicted"/>
<dbReference type="RefSeq" id="WP_246353318.1">
    <property type="nucleotide sequence ID" value="NZ_JACCCF010000001.1"/>
</dbReference>
<feature type="domain" description="O-methyltransferase dimerisation" evidence="1">
    <location>
        <begin position="1"/>
        <end position="79"/>
    </location>
</feature>
<evidence type="ECO:0000313" key="3">
    <source>
        <dbReference type="Proteomes" id="UP000498980"/>
    </source>
</evidence>
<accession>A0A7J0BYC1</accession>
<dbReference type="Gene3D" id="1.10.10.10">
    <property type="entry name" value="Winged helix-like DNA-binding domain superfamily/Winged helix DNA-binding domain"/>
    <property type="match status" value="1"/>
</dbReference>
<organism evidence="2 3">
    <name type="scientific">Streptomyces fulvorobeus</name>
    <dbReference type="NCBI Taxonomy" id="284028"/>
    <lineage>
        <taxon>Bacteria</taxon>
        <taxon>Bacillati</taxon>
        <taxon>Actinomycetota</taxon>
        <taxon>Actinomycetes</taxon>
        <taxon>Kitasatosporales</taxon>
        <taxon>Streptomycetaceae</taxon>
        <taxon>Streptomyces</taxon>
    </lineage>
</organism>
<reference evidence="2 3" key="1">
    <citation type="submission" date="2020-05" db="EMBL/GenBank/DDBJ databases">
        <title>Whole genome shotgun sequence of Streptomyces fulvorobeus NBRC 15897.</title>
        <authorList>
            <person name="Komaki H."/>
            <person name="Tamura T."/>
        </authorList>
    </citation>
    <scope>NUCLEOTIDE SEQUENCE [LARGE SCALE GENOMIC DNA]</scope>
    <source>
        <strain evidence="2 3">NBRC 15897</strain>
    </source>
</reference>
<protein>
    <recommendedName>
        <fullName evidence="1">O-methyltransferase dimerisation domain-containing protein</fullName>
    </recommendedName>
</protein>
<dbReference type="GO" id="GO:0046983">
    <property type="term" value="F:protein dimerization activity"/>
    <property type="evidence" value="ECO:0007669"/>
    <property type="project" value="InterPro"/>
</dbReference>
<keyword evidence="3" id="KW-1185">Reference proteome</keyword>
<dbReference type="InterPro" id="IPR036388">
    <property type="entry name" value="WH-like_DNA-bd_sf"/>
</dbReference>
<dbReference type="SUPFAM" id="SSF46785">
    <property type="entry name" value="Winged helix' DNA-binding domain"/>
    <property type="match status" value="1"/>
</dbReference>
<gene>
    <name evidence="2" type="ORF">Sfulv_00430</name>
</gene>
<dbReference type="InterPro" id="IPR012967">
    <property type="entry name" value="COMT_dimerisation"/>
</dbReference>
<dbReference type="Pfam" id="PF08100">
    <property type="entry name" value="Dimerisation"/>
    <property type="match status" value="1"/>
</dbReference>
<sequence length="129" mass="14022">MEITSGIHAFKALAIAVELGLFSELPEGGSTTPTGVMSQHGLQSRPTEMLLTACTSLGMLRRDNDDSYRNPPLSDKFLVKGKPHYFGDWITVVDRHEYPAALKLADSLRENHPAACGRRIQAVRASSGA</sequence>
<comment type="caution">
    <text evidence="2">The sequence shown here is derived from an EMBL/GenBank/DDBJ whole genome shotgun (WGS) entry which is preliminary data.</text>
</comment>
<dbReference type="AlphaFoldDB" id="A0A7J0BYC1"/>
<dbReference type="InterPro" id="IPR036390">
    <property type="entry name" value="WH_DNA-bd_sf"/>
</dbReference>
<evidence type="ECO:0000313" key="2">
    <source>
        <dbReference type="EMBL" id="GFM95232.1"/>
    </source>
</evidence>